<gene>
    <name evidence="1" type="ORF">GCM10010964_28680</name>
</gene>
<name>A0A8J2ZD50_9PROT</name>
<dbReference type="AlphaFoldDB" id="A0A8J2ZD50"/>
<keyword evidence="2" id="KW-1185">Reference proteome</keyword>
<evidence type="ECO:0000313" key="2">
    <source>
        <dbReference type="Proteomes" id="UP000597507"/>
    </source>
</evidence>
<sequence>MALGSAPAAARMLRHAQGIALHRRTETTMTDRAARAARNQERSLAAFLAKKAEFDALLAELQQASADHFGADPEAVLWGETAWLTDATAKLKEIADQHFRRGEYAP</sequence>
<evidence type="ECO:0000313" key="1">
    <source>
        <dbReference type="EMBL" id="GGG39377.1"/>
    </source>
</evidence>
<protein>
    <submittedName>
        <fullName evidence="1">Uncharacterized protein</fullName>
    </submittedName>
</protein>
<organism evidence="1 2">
    <name type="scientific">Caldovatus sediminis</name>
    <dbReference type="NCBI Taxonomy" id="2041189"/>
    <lineage>
        <taxon>Bacteria</taxon>
        <taxon>Pseudomonadati</taxon>
        <taxon>Pseudomonadota</taxon>
        <taxon>Alphaproteobacteria</taxon>
        <taxon>Acetobacterales</taxon>
        <taxon>Roseomonadaceae</taxon>
        <taxon>Caldovatus</taxon>
    </lineage>
</organism>
<comment type="caution">
    <text evidence="1">The sequence shown here is derived from an EMBL/GenBank/DDBJ whole genome shotgun (WGS) entry which is preliminary data.</text>
</comment>
<proteinExistence type="predicted"/>
<dbReference type="EMBL" id="BMKS01000008">
    <property type="protein sequence ID" value="GGG39377.1"/>
    <property type="molecule type" value="Genomic_DNA"/>
</dbReference>
<reference evidence="1 2" key="1">
    <citation type="journal article" date="2014" name="Int. J. Syst. Evol. Microbiol.">
        <title>Complete genome sequence of Corynebacterium casei LMG S-19264T (=DSM 44701T), isolated from a smear-ripened cheese.</title>
        <authorList>
            <consortium name="US DOE Joint Genome Institute (JGI-PGF)"/>
            <person name="Walter F."/>
            <person name="Albersmeier A."/>
            <person name="Kalinowski J."/>
            <person name="Ruckert C."/>
        </authorList>
    </citation>
    <scope>NUCLEOTIDE SEQUENCE [LARGE SCALE GENOMIC DNA]</scope>
    <source>
        <strain evidence="1 2">CGMCC 1.16330</strain>
    </source>
</reference>
<accession>A0A8J2ZD50</accession>
<dbReference type="Proteomes" id="UP000597507">
    <property type="component" value="Unassembled WGS sequence"/>
</dbReference>